<gene>
    <name evidence="5" type="ORF">NQ318_004458</name>
</gene>
<reference evidence="5" key="1">
    <citation type="journal article" date="2023" name="Insect Mol. Biol.">
        <title>Genome sequencing provides insights into the evolution of gene families encoding plant cell wall-degrading enzymes in longhorned beetles.</title>
        <authorList>
            <person name="Shin N.R."/>
            <person name="Okamura Y."/>
            <person name="Kirsch R."/>
            <person name="Pauchet Y."/>
        </authorList>
    </citation>
    <scope>NUCLEOTIDE SEQUENCE</scope>
    <source>
        <strain evidence="5">AMC_N1</strain>
    </source>
</reference>
<dbReference type="AlphaFoldDB" id="A0AAV8YAP8"/>
<proteinExistence type="predicted"/>
<protein>
    <recommendedName>
        <fullName evidence="4">Protein kinase domain-containing protein</fullName>
    </recommendedName>
</protein>
<organism evidence="5 6">
    <name type="scientific">Aromia moschata</name>
    <dbReference type="NCBI Taxonomy" id="1265417"/>
    <lineage>
        <taxon>Eukaryota</taxon>
        <taxon>Metazoa</taxon>
        <taxon>Ecdysozoa</taxon>
        <taxon>Arthropoda</taxon>
        <taxon>Hexapoda</taxon>
        <taxon>Insecta</taxon>
        <taxon>Pterygota</taxon>
        <taxon>Neoptera</taxon>
        <taxon>Endopterygota</taxon>
        <taxon>Coleoptera</taxon>
        <taxon>Polyphaga</taxon>
        <taxon>Cucujiformia</taxon>
        <taxon>Chrysomeloidea</taxon>
        <taxon>Cerambycidae</taxon>
        <taxon>Cerambycinae</taxon>
        <taxon>Callichromatini</taxon>
        <taxon>Aromia</taxon>
    </lineage>
</organism>
<dbReference type="SUPFAM" id="SSF56112">
    <property type="entry name" value="Protein kinase-like (PK-like)"/>
    <property type="match status" value="1"/>
</dbReference>
<evidence type="ECO:0000259" key="4">
    <source>
        <dbReference type="PROSITE" id="PS50011"/>
    </source>
</evidence>
<dbReference type="GO" id="GO:0005737">
    <property type="term" value="C:cytoplasm"/>
    <property type="evidence" value="ECO:0007669"/>
    <property type="project" value="TreeGrafter"/>
</dbReference>
<dbReference type="PROSITE" id="PS50011">
    <property type="entry name" value="PROTEIN_KINASE_DOM"/>
    <property type="match status" value="1"/>
</dbReference>
<keyword evidence="6" id="KW-1185">Reference proteome</keyword>
<feature type="domain" description="Protein kinase" evidence="4">
    <location>
        <begin position="1"/>
        <end position="202"/>
    </location>
</feature>
<feature type="binding site" evidence="3">
    <location>
        <position position="40"/>
    </location>
    <ligand>
        <name>ATP</name>
        <dbReference type="ChEBI" id="CHEBI:30616"/>
    </ligand>
</feature>
<evidence type="ECO:0000256" key="2">
    <source>
        <dbReference type="ARBA" id="ARBA00022840"/>
    </source>
</evidence>
<accession>A0AAV8YAP8</accession>
<dbReference type="InterPro" id="IPR048637">
    <property type="entry name" value="MELK_UBA"/>
</dbReference>
<dbReference type="Pfam" id="PF21594">
    <property type="entry name" value="UBA_MELK"/>
    <property type="match status" value="1"/>
</dbReference>
<dbReference type="EMBL" id="JAPWTK010000132">
    <property type="protein sequence ID" value="KAJ8948670.1"/>
    <property type="molecule type" value="Genomic_DNA"/>
</dbReference>
<name>A0AAV8YAP8_9CUCU</name>
<evidence type="ECO:0000313" key="6">
    <source>
        <dbReference type="Proteomes" id="UP001162162"/>
    </source>
</evidence>
<dbReference type="PANTHER" id="PTHR24346:SF30">
    <property type="entry name" value="MATERNAL EMBRYONIC LEUCINE ZIPPER KINASE"/>
    <property type="match status" value="1"/>
</dbReference>
<dbReference type="Pfam" id="PF00069">
    <property type="entry name" value="Pkinase"/>
    <property type="match status" value="1"/>
</dbReference>
<comment type="caution">
    <text evidence="5">The sequence shown here is derived from an EMBL/GenBank/DDBJ whole genome shotgun (WGS) entry which is preliminary data.</text>
</comment>
<dbReference type="PROSITE" id="PS00107">
    <property type="entry name" value="PROTEIN_KINASE_ATP"/>
    <property type="match status" value="1"/>
</dbReference>
<dbReference type="InterPro" id="IPR000719">
    <property type="entry name" value="Prot_kinase_dom"/>
</dbReference>
<dbReference type="Gene3D" id="1.10.510.10">
    <property type="entry name" value="Transferase(Phosphotransferase) domain 1"/>
    <property type="match status" value="2"/>
</dbReference>
<sequence length="347" mass="39037">MVRYQALKNLYDVEKTIGCGGFAKVKLATHVATGEKVAIKIMDKLALGDDLPRVKLELKALQTFSHEHICKLYQENVLLDKDQNLKLIDFGLCARPKGGMESPLFTSCGSPTYAAPELVLGRQYFGPEVDVWAMGVLLYALLAGSLPFDDLNIDSLYKKILSGKYEEPMFMSKESLRLINSMLQVDPKKRITVKELLSHPWLTLGILDPVHVKTENAKCYDADCLNTMAKHHQVEANMLWGHLKKWKYDYHTATYFLLLGKKRRGSTLKLIPGGSKLRLPDKNDVTPNKRVLRNANALLATDLPLNNKIQKLKAPIIPTIEVVTPKKNCEHHPETPKTENILVRAVS</sequence>
<dbReference type="CDD" id="cd14341">
    <property type="entry name" value="UBA_MELK"/>
    <property type="match status" value="1"/>
</dbReference>
<evidence type="ECO:0000256" key="3">
    <source>
        <dbReference type="PROSITE-ProRule" id="PRU10141"/>
    </source>
</evidence>
<dbReference type="FunFam" id="1.10.510.10:FF:000571">
    <property type="entry name" value="Maternal embryonic leucine zipper kinase"/>
    <property type="match status" value="1"/>
</dbReference>
<keyword evidence="1 3" id="KW-0547">Nucleotide-binding</keyword>
<evidence type="ECO:0000256" key="1">
    <source>
        <dbReference type="ARBA" id="ARBA00022741"/>
    </source>
</evidence>
<dbReference type="GO" id="GO:0004674">
    <property type="term" value="F:protein serine/threonine kinase activity"/>
    <property type="evidence" value="ECO:0007669"/>
    <property type="project" value="TreeGrafter"/>
</dbReference>
<keyword evidence="2 3" id="KW-0067">ATP-binding</keyword>
<dbReference type="GO" id="GO:0035556">
    <property type="term" value="P:intracellular signal transduction"/>
    <property type="evidence" value="ECO:0007669"/>
    <property type="project" value="TreeGrafter"/>
</dbReference>
<dbReference type="InterPro" id="IPR017441">
    <property type="entry name" value="Protein_kinase_ATP_BS"/>
</dbReference>
<dbReference type="PANTHER" id="PTHR24346">
    <property type="entry name" value="MAP/MICROTUBULE AFFINITY-REGULATING KINASE"/>
    <property type="match status" value="1"/>
</dbReference>
<dbReference type="InterPro" id="IPR011009">
    <property type="entry name" value="Kinase-like_dom_sf"/>
</dbReference>
<dbReference type="GO" id="GO:0005524">
    <property type="term" value="F:ATP binding"/>
    <property type="evidence" value="ECO:0007669"/>
    <property type="project" value="UniProtKB-UniRule"/>
</dbReference>
<dbReference type="Proteomes" id="UP001162162">
    <property type="component" value="Unassembled WGS sequence"/>
</dbReference>
<evidence type="ECO:0000313" key="5">
    <source>
        <dbReference type="EMBL" id="KAJ8948670.1"/>
    </source>
</evidence>